<dbReference type="AlphaFoldDB" id="A0A6J6A0S8"/>
<dbReference type="EMBL" id="CAESAL010000171">
    <property type="protein sequence ID" value="CAB4347388.1"/>
    <property type="molecule type" value="Genomic_DNA"/>
</dbReference>
<feature type="region of interest" description="Disordered" evidence="1">
    <location>
        <begin position="112"/>
        <end position="149"/>
    </location>
</feature>
<evidence type="ECO:0000313" key="3">
    <source>
        <dbReference type="EMBL" id="CAB4793436.1"/>
    </source>
</evidence>
<dbReference type="EMBL" id="CAFAAD010000068">
    <property type="protein sequence ID" value="CAB4793436.1"/>
    <property type="molecule type" value="Genomic_DNA"/>
</dbReference>
<sequence>MAFSASLPSLGRPFTTKMPIIEATRPMATTASGKMSPFTATPPPVMMVTPSTGLILVTPRPMAWNADTPRMIDATSVTAKDSKRSAAIPAQSPTLSPTLSAMVAGLRGSSSGIPASTLPTRSAPTSAALVKMPPPTRRKRARSEPPKPKPMRIEVEVFWNSITMTTAPRSPRPAVSRPATPPVRKATLSAALKSLRLAAAAVRTLPRTASHIPKKPMAAEKRQPMMNAAVRKMPDCRNVITSAPPMMLFPSFSRIGILLMAVEVRNTTTASGMTIMPMVRN</sequence>
<accession>A0A6J6A0S8</accession>
<gene>
    <name evidence="3" type="ORF">UFOPK2969_01013</name>
    <name evidence="2" type="ORF">UFOPK3331_02210</name>
</gene>
<reference evidence="2" key="1">
    <citation type="submission" date="2020-05" db="EMBL/GenBank/DDBJ databases">
        <authorList>
            <person name="Chiriac C."/>
            <person name="Salcher M."/>
            <person name="Ghai R."/>
            <person name="Kavagutti S V."/>
        </authorList>
    </citation>
    <scope>NUCLEOTIDE SEQUENCE</scope>
</reference>
<name>A0A6J6A0S8_9ZZZZ</name>
<protein>
    <submittedName>
        <fullName evidence="2">Unannotated protein</fullName>
    </submittedName>
</protein>
<evidence type="ECO:0000313" key="2">
    <source>
        <dbReference type="EMBL" id="CAB4347388.1"/>
    </source>
</evidence>
<proteinExistence type="predicted"/>
<feature type="compositionally biased region" description="Polar residues" evidence="1">
    <location>
        <begin position="112"/>
        <end position="125"/>
    </location>
</feature>
<evidence type="ECO:0000256" key="1">
    <source>
        <dbReference type="SAM" id="MobiDB-lite"/>
    </source>
</evidence>
<organism evidence="2">
    <name type="scientific">freshwater metagenome</name>
    <dbReference type="NCBI Taxonomy" id="449393"/>
    <lineage>
        <taxon>unclassified sequences</taxon>
        <taxon>metagenomes</taxon>
        <taxon>ecological metagenomes</taxon>
    </lineage>
</organism>